<sequence length="16" mass="1917">MHVRVYLVGWDTEAQI</sequence>
<reference evidence="1" key="1">
    <citation type="submission" date="2014-09" db="EMBL/GenBank/DDBJ databases">
        <authorList>
            <person name="Magalhaes I.L.F."/>
            <person name="Oliveira U."/>
            <person name="Santos F.R."/>
            <person name="Vidigal T.H.D.A."/>
            <person name="Brescovit A.D."/>
            <person name="Santos A.J."/>
        </authorList>
    </citation>
    <scope>NUCLEOTIDE SEQUENCE</scope>
    <source>
        <tissue evidence="1">Shoot tissue taken approximately 20 cm above the soil surface</tissue>
    </source>
</reference>
<dbReference type="AlphaFoldDB" id="A0A0A9CH88"/>
<name>A0A0A9CH88_ARUDO</name>
<protein>
    <submittedName>
        <fullName evidence="1">Uncharacterized protein</fullName>
    </submittedName>
</protein>
<proteinExistence type="predicted"/>
<evidence type="ECO:0000313" key="1">
    <source>
        <dbReference type="EMBL" id="JAD72750.1"/>
    </source>
</evidence>
<organism evidence="1">
    <name type="scientific">Arundo donax</name>
    <name type="common">Giant reed</name>
    <name type="synonym">Donax arundinaceus</name>
    <dbReference type="NCBI Taxonomy" id="35708"/>
    <lineage>
        <taxon>Eukaryota</taxon>
        <taxon>Viridiplantae</taxon>
        <taxon>Streptophyta</taxon>
        <taxon>Embryophyta</taxon>
        <taxon>Tracheophyta</taxon>
        <taxon>Spermatophyta</taxon>
        <taxon>Magnoliopsida</taxon>
        <taxon>Liliopsida</taxon>
        <taxon>Poales</taxon>
        <taxon>Poaceae</taxon>
        <taxon>PACMAD clade</taxon>
        <taxon>Arundinoideae</taxon>
        <taxon>Arundineae</taxon>
        <taxon>Arundo</taxon>
    </lineage>
</organism>
<accession>A0A0A9CH88</accession>
<reference evidence="1" key="2">
    <citation type="journal article" date="2015" name="Data Brief">
        <title>Shoot transcriptome of the giant reed, Arundo donax.</title>
        <authorList>
            <person name="Barrero R.A."/>
            <person name="Guerrero F.D."/>
            <person name="Moolhuijzen P."/>
            <person name="Goolsby J.A."/>
            <person name="Tidwell J."/>
            <person name="Bellgard S.E."/>
            <person name="Bellgard M.I."/>
        </authorList>
    </citation>
    <scope>NUCLEOTIDE SEQUENCE</scope>
    <source>
        <tissue evidence="1">Shoot tissue taken approximately 20 cm above the soil surface</tissue>
    </source>
</reference>
<dbReference type="EMBL" id="GBRH01225145">
    <property type="protein sequence ID" value="JAD72750.1"/>
    <property type="molecule type" value="Transcribed_RNA"/>
</dbReference>